<proteinExistence type="predicted"/>
<reference evidence="2 3" key="1">
    <citation type="journal article" date="2018" name="Nat. Ecol. Evol.">
        <title>Pezizomycetes genomes reveal the molecular basis of ectomycorrhizal truffle lifestyle.</title>
        <authorList>
            <person name="Murat C."/>
            <person name="Payen T."/>
            <person name="Noel B."/>
            <person name="Kuo A."/>
            <person name="Morin E."/>
            <person name="Chen J."/>
            <person name="Kohler A."/>
            <person name="Krizsan K."/>
            <person name="Balestrini R."/>
            <person name="Da Silva C."/>
            <person name="Montanini B."/>
            <person name="Hainaut M."/>
            <person name="Levati E."/>
            <person name="Barry K.W."/>
            <person name="Belfiori B."/>
            <person name="Cichocki N."/>
            <person name="Clum A."/>
            <person name="Dockter R.B."/>
            <person name="Fauchery L."/>
            <person name="Guy J."/>
            <person name="Iotti M."/>
            <person name="Le Tacon F."/>
            <person name="Lindquist E.A."/>
            <person name="Lipzen A."/>
            <person name="Malagnac F."/>
            <person name="Mello A."/>
            <person name="Molinier V."/>
            <person name="Miyauchi S."/>
            <person name="Poulain J."/>
            <person name="Riccioni C."/>
            <person name="Rubini A."/>
            <person name="Sitrit Y."/>
            <person name="Splivallo R."/>
            <person name="Traeger S."/>
            <person name="Wang M."/>
            <person name="Zifcakova L."/>
            <person name="Wipf D."/>
            <person name="Zambonelli A."/>
            <person name="Paolocci F."/>
            <person name="Nowrousian M."/>
            <person name="Ottonello S."/>
            <person name="Baldrian P."/>
            <person name="Spatafora J.W."/>
            <person name="Henrissat B."/>
            <person name="Nagy L.G."/>
            <person name="Aury J.M."/>
            <person name="Wincker P."/>
            <person name="Grigoriev I.V."/>
            <person name="Bonfante P."/>
            <person name="Martin F.M."/>
        </authorList>
    </citation>
    <scope>NUCLEOTIDE SEQUENCE [LARGE SCALE GENOMIC DNA]</scope>
    <source>
        <strain evidence="2 3">120613-1</strain>
    </source>
</reference>
<keyword evidence="3" id="KW-1185">Reference proteome</keyword>
<protein>
    <recommendedName>
        <fullName evidence="4">Hydrophobin</fullName>
    </recommendedName>
</protein>
<dbReference type="OrthoDB" id="5360720at2759"/>
<sequence>MQFKVLTLLTTLVAVAAAGAIPGRGGSAEDKAINDFTEKCKGSGQSVICCNKTSSSVSKGALTGNLNGGDVACNSVPSYVLAGTLAQTQAQCGGGLGCCTSEAVESRIVSGCSGFAV</sequence>
<feature type="chain" id="PRO_5018107580" description="Hydrophobin" evidence="1">
    <location>
        <begin position="19"/>
        <end position="117"/>
    </location>
</feature>
<keyword evidence="1" id="KW-0732">Signal</keyword>
<evidence type="ECO:0000313" key="3">
    <source>
        <dbReference type="Proteomes" id="UP000276215"/>
    </source>
</evidence>
<dbReference type="Proteomes" id="UP000276215">
    <property type="component" value="Unassembled WGS sequence"/>
</dbReference>
<gene>
    <name evidence="2" type="ORF">L873DRAFT_1816770</name>
</gene>
<evidence type="ECO:0000256" key="1">
    <source>
        <dbReference type="SAM" id="SignalP"/>
    </source>
</evidence>
<feature type="signal peptide" evidence="1">
    <location>
        <begin position="1"/>
        <end position="18"/>
    </location>
</feature>
<dbReference type="EMBL" id="ML120462">
    <property type="protein sequence ID" value="RPA93024.1"/>
    <property type="molecule type" value="Genomic_DNA"/>
</dbReference>
<dbReference type="AlphaFoldDB" id="A0A3N4JGP7"/>
<organism evidence="2 3">
    <name type="scientific">Choiromyces venosus 120613-1</name>
    <dbReference type="NCBI Taxonomy" id="1336337"/>
    <lineage>
        <taxon>Eukaryota</taxon>
        <taxon>Fungi</taxon>
        <taxon>Dikarya</taxon>
        <taxon>Ascomycota</taxon>
        <taxon>Pezizomycotina</taxon>
        <taxon>Pezizomycetes</taxon>
        <taxon>Pezizales</taxon>
        <taxon>Tuberaceae</taxon>
        <taxon>Choiromyces</taxon>
    </lineage>
</organism>
<evidence type="ECO:0000313" key="2">
    <source>
        <dbReference type="EMBL" id="RPA93024.1"/>
    </source>
</evidence>
<name>A0A3N4JGP7_9PEZI</name>
<evidence type="ECO:0008006" key="4">
    <source>
        <dbReference type="Google" id="ProtNLM"/>
    </source>
</evidence>
<accession>A0A3N4JGP7</accession>